<evidence type="ECO:0000313" key="1">
    <source>
        <dbReference type="EMBL" id="MDY0885464.1"/>
    </source>
</evidence>
<dbReference type="EMBL" id="JAXCLW010000010">
    <property type="protein sequence ID" value="MDY0885464.1"/>
    <property type="molecule type" value="Genomic_DNA"/>
</dbReference>
<gene>
    <name evidence="1" type="ORF">SMD27_21670</name>
</gene>
<keyword evidence="2" id="KW-1185">Reference proteome</keyword>
<accession>A0ABU5EGC2</accession>
<protein>
    <submittedName>
        <fullName evidence="1">Uncharacterized protein</fullName>
    </submittedName>
</protein>
<evidence type="ECO:0000313" key="2">
    <source>
        <dbReference type="Proteomes" id="UP001279642"/>
    </source>
</evidence>
<comment type="caution">
    <text evidence="1">The sequence shown here is derived from an EMBL/GenBank/DDBJ whole genome shotgun (WGS) entry which is preliminary data.</text>
</comment>
<dbReference type="RefSeq" id="WP_320510538.1">
    <property type="nucleotide sequence ID" value="NZ_JAXCLW010000010.1"/>
</dbReference>
<organism evidence="1 2">
    <name type="scientific">Dongia soli</name>
    <dbReference type="NCBI Taxonomy" id="600628"/>
    <lineage>
        <taxon>Bacteria</taxon>
        <taxon>Pseudomonadati</taxon>
        <taxon>Pseudomonadota</taxon>
        <taxon>Alphaproteobacteria</taxon>
        <taxon>Rhodospirillales</taxon>
        <taxon>Dongiaceae</taxon>
        <taxon>Dongia</taxon>
    </lineage>
</organism>
<name>A0ABU5EGC2_9PROT</name>
<sequence>MIDPATLRDLIRDVIAEEVKALKAGQQAGAPAAAPSIAPTPPIRIANDADLAAFAKQVLTLAETPAIREAILAGRHPFKLAAGQPAQSGPAALPISHSHRLDKGVVTESTILKLPAGTSRLVLGPEVSITPLARDKAKSRNISIERARQ</sequence>
<dbReference type="Proteomes" id="UP001279642">
    <property type="component" value="Unassembled WGS sequence"/>
</dbReference>
<proteinExistence type="predicted"/>
<reference evidence="1 2" key="1">
    <citation type="journal article" date="2016" name="Antonie Van Leeuwenhoek">
        <title>Dongia soli sp. nov., isolated from soil from Dokdo, Korea.</title>
        <authorList>
            <person name="Kim D.U."/>
            <person name="Lee H."/>
            <person name="Kim H."/>
            <person name="Kim S.G."/>
            <person name="Ka J.O."/>
        </authorList>
    </citation>
    <scope>NUCLEOTIDE SEQUENCE [LARGE SCALE GENOMIC DNA]</scope>
    <source>
        <strain evidence="1 2">D78</strain>
    </source>
</reference>